<dbReference type="RefSeq" id="WP_006516822.1">
    <property type="nucleotide sequence ID" value="NZ_QXHD01000003.1"/>
</dbReference>
<comment type="subunit">
    <text evidence="6">Consists of a catalytic RNA component (M1 or rnpB) and a protein subunit.</text>
</comment>
<keyword evidence="1 6" id="KW-0819">tRNA processing</keyword>
<dbReference type="Pfam" id="PF00825">
    <property type="entry name" value="Ribonuclease_P"/>
    <property type="match status" value="1"/>
</dbReference>
<organism evidence="8 9">
    <name type="scientific">Adonisia turfae CCMR0081</name>
    <dbReference type="NCBI Taxonomy" id="2292702"/>
    <lineage>
        <taxon>Bacteria</taxon>
        <taxon>Bacillati</taxon>
        <taxon>Cyanobacteriota</taxon>
        <taxon>Adonisia</taxon>
        <taxon>Adonisia turfae</taxon>
    </lineage>
</organism>
<dbReference type="GO" id="GO:0001682">
    <property type="term" value="P:tRNA 5'-leader removal"/>
    <property type="evidence" value="ECO:0007669"/>
    <property type="project" value="UniProtKB-UniRule"/>
</dbReference>
<dbReference type="AlphaFoldDB" id="A0A6M0REU9"/>
<proteinExistence type="inferred from homology"/>
<dbReference type="HAMAP" id="MF_00227">
    <property type="entry name" value="RNase_P"/>
    <property type="match status" value="1"/>
</dbReference>
<evidence type="ECO:0000256" key="2">
    <source>
        <dbReference type="ARBA" id="ARBA00022722"/>
    </source>
</evidence>
<dbReference type="GO" id="GO:0004526">
    <property type="term" value="F:ribonuclease P activity"/>
    <property type="evidence" value="ECO:0007669"/>
    <property type="project" value="UniProtKB-UniRule"/>
</dbReference>
<dbReference type="EC" id="3.1.26.5" evidence="6 7"/>
<sequence>MALPKQHRLRASRSFSKVYRQGRRASGHCLAIKALKNPLPVESSLDELSTGICFGVSISRKVHKRAVVRNRIKRQIHSALRLLLPRVEGTWWVVINVRSAATICQYYDFLRELENLLVELEVLHGN</sequence>
<dbReference type="PANTHER" id="PTHR33992:SF1">
    <property type="entry name" value="RIBONUCLEASE P PROTEIN COMPONENT"/>
    <property type="match status" value="1"/>
</dbReference>
<evidence type="ECO:0000256" key="6">
    <source>
        <dbReference type="HAMAP-Rule" id="MF_00227"/>
    </source>
</evidence>
<dbReference type="SUPFAM" id="SSF54211">
    <property type="entry name" value="Ribosomal protein S5 domain 2-like"/>
    <property type="match status" value="1"/>
</dbReference>
<comment type="catalytic activity">
    <reaction evidence="6">
        <text>Endonucleolytic cleavage of RNA, removing 5'-extranucleotides from tRNA precursor.</text>
        <dbReference type="EC" id="3.1.26.5"/>
    </reaction>
</comment>
<dbReference type="GO" id="GO:0042781">
    <property type="term" value="F:3'-tRNA processing endoribonuclease activity"/>
    <property type="evidence" value="ECO:0007669"/>
    <property type="project" value="TreeGrafter"/>
</dbReference>
<protein>
    <recommendedName>
        <fullName evidence="6 7">Ribonuclease P protein component</fullName>
        <shortName evidence="6">RNase P protein</shortName>
        <shortName evidence="6">RNaseP protein</shortName>
        <ecNumber evidence="6 7">3.1.26.5</ecNumber>
    </recommendedName>
    <alternativeName>
        <fullName evidence="6">Protein C5</fullName>
    </alternativeName>
</protein>
<dbReference type="GO" id="GO:0000049">
    <property type="term" value="F:tRNA binding"/>
    <property type="evidence" value="ECO:0007669"/>
    <property type="project" value="UniProtKB-UniRule"/>
</dbReference>
<dbReference type="InterPro" id="IPR020568">
    <property type="entry name" value="Ribosomal_Su5_D2-typ_SF"/>
</dbReference>
<dbReference type="GO" id="GO:0030677">
    <property type="term" value="C:ribonuclease P complex"/>
    <property type="evidence" value="ECO:0007669"/>
    <property type="project" value="TreeGrafter"/>
</dbReference>
<dbReference type="InterPro" id="IPR014721">
    <property type="entry name" value="Ribsml_uS5_D2-typ_fold_subgr"/>
</dbReference>
<keyword evidence="5 6" id="KW-0694">RNA-binding</keyword>
<keyword evidence="3 6" id="KW-0255">Endonuclease</keyword>
<comment type="similarity">
    <text evidence="6">Belongs to the RnpA family.</text>
</comment>
<dbReference type="InterPro" id="IPR000100">
    <property type="entry name" value="RNase_P"/>
</dbReference>
<evidence type="ECO:0000313" key="8">
    <source>
        <dbReference type="EMBL" id="NEZ54719.1"/>
    </source>
</evidence>
<comment type="function">
    <text evidence="6">RNaseP catalyzes the removal of the 5'-leader sequence from pre-tRNA to produce the mature 5'-terminus. It can also cleave other RNA substrates such as 4.5S RNA. The protein component plays an auxiliary but essential role in vivo by binding to the 5'-leader sequence and broadening the substrate specificity of the ribozyme.</text>
</comment>
<evidence type="ECO:0000313" key="9">
    <source>
        <dbReference type="Proteomes" id="UP000481033"/>
    </source>
</evidence>
<reference evidence="8 9" key="1">
    <citation type="journal article" date="2020" name="Microb. Ecol.">
        <title>Ecogenomics of the Marine Benthic Filamentous Cyanobacterium Adonisia.</title>
        <authorList>
            <person name="Walter J.M."/>
            <person name="Coutinho F.H."/>
            <person name="Leomil L."/>
            <person name="Hargreaves P.I."/>
            <person name="Campeao M.E."/>
            <person name="Vieira V.V."/>
            <person name="Silva B.S."/>
            <person name="Fistarol G.O."/>
            <person name="Salomon P.S."/>
            <person name="Sawabe T."/>
            <person name="Mino S."/>
            <person name="Hosokawa M."/>
            <person name="Miyashita H."/>
            <person name="Maruyama F."/>
            <person name="van Verk M.C."/>
            <person name="Dutilh B.E."/>
            <person name="Thompson C.C."/>
            <person name="Thompson F.L."/>
        </authorList>
    </citation>
    <scope>NUCLEOTIDE SEQUENCE [LARGE SCALE GENOMIC DNA]</scope>
    <source>
        <strain evidence="8 9">CCMR0081</strain>
    </source>
</reference>
<dbReference type="Proteomes" id="UP000481033">
    <property type="component" value="Unassembled WGS sequence"/>
</dbReference>
<keyword evidence="4 6" id="KW-0378">Hydrolase</keyword>
<dbReference type="EMBL" id="QXHD01000003">
    <property type="protein sequence ID" value="NEZ54719.1"/>
    <property type="molecule type" value="Genomic_DNA"/>
</dbReference>
<gene>
    <name evidence="6" type="primary">rnpA</name>
    <name evidence="8" type="ORF">DXZ20_03220</name>
</gene>
<dbReference type="Gene3D" id="3.30.230.10">
    <property type="match status" value="1"/>
</dbReference>
<comment type="caution">
    <text evidence="8">The sequence shown here is derived from an EMBL/GenBank/DDBJ whole genome shotgun (WGS) entry which is preliminary data.</text>
</comment>
<evidence type="ECO:0000256" key="5">
    <source>
        <dbReference type="ARBA" id="ARBA00022884"/>
    </source>
</evidence>
<name>A0A6M0REU9_9CYAN</name>
<keyword evidence="9" id="KW-1185">Reference proteome</keyword>
<evidence type="ECO:0000256" key="1">
    <source>
        <dbReference type="ARBA" id="ARBA00022694"/>
    </source>
</evidence>
<dbReference type="NCBIfam" id="TIGR00188">
    <property type="entry name" value="rnpA"/>
    <property type="match status" value="1"/>
</dbReference>
<accession>A0A6M0REU9</accession>
<dbReference type="PANTHER" id="PTHR33992">
    <property type="entry name" value="RIBONUCLEASE P PROTEIN COMPONENT"/>
    <property type="match status" value="1"/>
</dbReference>
<keyword evidence="2 6" id="KW-0540">Nuclease</keyword>
<evidence type="ECO:0000256" key="3">
    <source>
        <dbReference type="ARBA" id="ARBA00022759"/>
    </source>
</evidence>
<evidence type="ECO:0000256" key="7">
    <source>
        <dbReference type="NCBIfam" id="TIGR00188"/>
    </source>
</evidence>
<evidence type="ECO:0000256" key="4">
    <source>
        <dbReference type="ARBA" id="ARBA00022801"/>
    </source>
</evidence>